<evidence type="ECO:0000256" key="6">
    <source>
        <dbReference type="PROSITE-ProRule" id="PRU10141"/>
    </source>
</evidence>
<dbReference type="Pfam" id="PF00069">
    <property type="entry name" value="Pkinase"/>
    <property type="match status" value="2"/>
</dbReference>
<feature type="domain" description="Protein kinase" evidence="7">
    <location>
        <begin position="21"/>
        <end position="290"/>
    </location>
</feature>
<evidence type="ECO:0000313" key="8">
    <source>
        <dbReference type="EMBL" id="CAF1096712.1"/>
    </source>
</evidence>
<name>A0A8S2E611_9BILA</name>
<accession>A0A8S2E611</accession>
<feature type="binding site" evidence="6">
    <location>
        <position position="53"/>
    </location>
    <ligand>
        <name>ATP</name>
        <dbReference type="ChEBI" id="CHEBI:30616"/>
    </ligand>
</feature>
<proteinExistence type="predicted"/>
<reference evidence="8" key="1">
    <citation type="submission" date="2021-02" db="EMBL/GenBank/DDBJ databases">
        <authorList>
            <person name="Nowell W R."/>
        </authorList>
    </citation>
    <scope>NUCLEOTIDE SEQUENCE</scope>
</reference>
<evidence type="ECO:0000256" key="4">
    <source>
        <dbReference type="ARBA" id="ARBA00022777"/>
    </source>
</evidence>
<dbReference type="SMART" id="SM00220">
    <property type="entry name" value="S_TKc"/>
    <property type="match status" value="1"/>
</dbReference>
<dbReference type="InterPro" id="IPR050108">
    <property type="entry name" value="CDK"/>
</dbReference>
<sequence>MDIDFRNELDSEREDIETQFVFKGRRIGRGTYGQVFKATKKTGSDTVKPYALKQIEGGGFSASACREISLLRELKHANVITLHRVYLSHQDRKVSLLFDYAEYDLWKPANILVMGDGIERGRVKIADMGFARLFYNPLKPFADIDPVVVTLWYRSPELLLGTRHYTKAIDLWAIGCIYVELLTYEPLFHCKQEDIKAPSPYNREQLEKIFTVLGYPTDDDWPTIRQLPDHAKMARDGIRMQNFGNCTLGRYLTKYNIAANGLSLPLLSKLLNMDPNKRITAEQSLDDPFFKKEPYPHNDSFYGSTIPYPNRDFIFDDEENTNNDDITIVQTERQSVTAQTTTTQTVQDSLKQTTDHSSSTIVNSNKIVNEQTAIVQQPHLTLLGTQENYYEPNPKRLRTMLPANESVSIAPTTCVSFYPQKPLVNSQILALQQRRGC</sequence>
<evidence type="ECO:0000256" key="1">
    <source>
        <dbReference type="ARBA" id="ARBA00022527"/>
    </source>
</evidence>
<dbReference type="GO" id="GO:0004674">
    <property type="term" value="F:protein serine/threonine kinase activity"/>
    <property type="evidence" value="ECO:0007669"/>
    <property type="project" value="UniProtKB-KW"/>
</dbReference>
<keyword evidence="5 6" id="KW-0067">ATP-binding</keyword>
<evidence type="ECO:0000259" key="7">
    <source>
        <dbReference type="PROSITE" id="PS50011"/>
    </source>
</evidence>
<dbReference type="SUPFAM" id="SSF56112">
    <property type="entry name" value="Protein kinase-like (PK-like)"/>
    <property type="match status" value="1"/>
</dbReference>
<gene>
    <name evidence="8" type="ORF">OVA965_LOCUS19089</name>
    <name evidence="9" type="ORF">TMI583_LOCUS19102</name>
</gene>
<dbReference type="InterPro" id="IPR000719">
    <property type="entry name" value="Prot_kinase_dom"/>
</dbReference>
<dbReference type="PROSITE" id="PS00107">
    <property type="entry name" value="PROTEIN_KINASE_ATP"/>
    <property type="match status" value="1"/>
</dbReference>
<dbReference type="GO" id="GO:0005524">
    <property type="term" value="F:ATP binding"/>
    <property type="evidence" value="ECO:0007669"/>
    <property type="project" value="UniProtKB-UniRule"/>
</dbReference>
<keyword evidence="4" id="KW-0418">Kinase</keyword>
<evidence type="ECO:0000256" key="5">
    <source>
        <dbReference type="ARBA" id="ARBA00022840"/>
    </source>
</evidence>
<dbReference type="EMBL" id="CAJNOK010009719">
    <property type="protein sequence ID" value="CAF1096712.1"/>
    <property type="molecule type" value="Genomic_DNA"/>
</dbReference>
<evidence type="ECO:0000256" key="3">
    <source>
        <dbReference type="ARBA" id="ARBA00022741"/>
    </source>
</evidence>
<dbReference type="GO" id="GO:0005634">
    <property type="term" value="C:nucleus"/>
    <property type="evidence" value="ECO:0007669"/>
    <property type="project" value="TreeGrafter"/>
</dbReference>
<evidence type="ECO:0000313" key="10">
    <source>
        <dbReference type="Proteomes" id="UP000677228"/>
    </source>
</evidence>
<dbReference type="EMBL" id="CAJOBA010009737">
    <property type="protein sequence ID" value="CAF3858229.1"/>
    <property type="molecule type" value="Genomic_DNA"/>
</dbReference>
<protein>
    <recommendedName>
        <fullName evidence="7">Protein kinase domain-containing protein</fullName>
    </recommendedName>
</protein>
<keyword evidence="3 6" id="KW-0547">Nucleotide-binding</keyword>
<keyword evidence="2" id="KW-0808">Transferase</keyword>
<dbReference type="Gene3D" id="3.30.200.20">
    <property type="entry name" value="Phosphorylase Kinase, domain 1"/>
    <property type="match status" value="1"/>
</dbReference>
<comment type="caution">
    <text evidence="8">The sequence shown here is derived from an EMBL/GenBank/DDBJ whole genome shotgun (WGS) entry which is preliminary data.</text>
</comment>
<dbReference type="PANTHER" id="PTHR24056:SF495">
    <property type="entry name" value="CYCLIN-DEPENDENT KINASE 8-RELATED"/>
    <property type="match status" value="1"/>
</dbReference>
<dbReference type="Proteomes" id="UP000677228">
    <property type="component" value="Unassembled WGS sequence"/>
</dbReference>
<dbReference type="Gene3D" id="1.10.510.10">
    <property type="entry name" value="Transferase(Phosphotransferase) domain 1"/>
    <property type="match status" value="1"/>
</dbReference>
<dbReference type="InterPro" id="IPR017441">
    <property type="entry name" value="Protein_kinase_ATP_BS"/>
</dbReference>
<organism evidence="8 10">
    <name type="scientific">Didymodactylos carnosus</name>
    <dbReference type="NCBI Taxonomy" id="1234261"/>
    <lineage>
        <taxon>Eukaryota</taxon>
        <taxon>Metazoa</taxon>
        <taxon>Spiralia</taxon>
        <taxon>Gnathifera</taxon>
        <taxon>Rotifera</taxon>
        <taxon>Eurotatoria</taxon>
        <taxon>Bdelloidea</taxon>
        <taxon>Philodinida</taxon>
        <taxon>Philodinidae</taxon>
        <taxon>Didymodactylos</taxon>
    </lineage>
</organism>
<dbReference type="AlphaFoldDB" id="A0A8S2E611"/>
<dbReference type="PROSITE" id="PS50011">
    <property type="entry name" value="PROTEIN_KINASE_DOM"/>
    <property type="match status" value="1"/>
</dbReference>
<dbReference type="PANTHER" id="PTHR24056">
    <property type="entry name" value="CELL DIVISION PROTEIN KINASE"/>
    <property type="match status" value="1"/>
</dbReference>
<keyword evidence="1" id="KW-0723">Serine/threonine-protein kinase</keyword>
<evidence type="ECO:0000313" key="9">
    <source>
        <dbReference type="EMBL" id="CAF3858229.1"/>
    </source>
</evidence>
<dbReference type="Proteomes" id="UP000682733">
    <property type="component" value="Unassembled WGS sequence"/>
</dbReference>
<dbReference type="InterPro" id="IPR011009">
    <property type="entry name" value="Kinase-like_dom_sf"/>
</dbReference>
<evidence type="ECO:0000256" key="2">
    <source>
        <dbReference type="ARBA" id="ARBA00022679"/>
    </source>
</evidence>